<evidence type="ECO:0008006" key="4">
    <source>
        <dbReference type="Google" id="ProtNLM"/>
    </source>
</evidence>
<reference evidence="2 3" key="1">
    <citation type="submission" date="2021-06" db="EMBL/GenBank/DDBJ databases">
        <title>Caerostris darwini draft genome.</title>
        <authorList>
            <person name="Kono N."/>
            <person name="Arakawa K."/>
        </authorList>
    </citation>
    <scope>NUCLEOTIDE SEQUENCE [LARGE SCALE GENOMIC DNA]</scope>
</reference>
<feature type="transmembrane region" description="Helical" evidence="1">
    <location>
        <begin position="303"/>
        <end position="325"/>
    </location>
</feature>
<evidence type="ECO:0000313" key="2">
    <source>
        <dbReference type="EMBL" id="GIY40495.1"/>
    </source>
</evidence>
<dbReference type="EMBL" id="BPLQ01008944">
    <property type="protein sequence ID" value="GIY40495.1"/>
    <property type="molecule type" value="Genomic_DNA"/>
</dbReference>
<name>A0AAV4T2Z4_9ARAC</name>
<organism evidence="2 3">
    <name type="scientific">Caerostris darwini</name>
    <dbReference type="NCBI Taxonomy" id="1538125"/>
    <lineage>
        <taxon>Eukaryota</taxon>
        <taxon>Metazoa</taxon>
        <taxon>Ecdysozoa</taxon>
        <taxon>Arthropoda</taxon>
        <taxon>Chelicerata</taxon>
        <taxon>Arachnida</taxon>
        <taxon>Araneae</taxon>
        <taxon>Araneomorphae</taxon>
        <taxon>Entelegynae</taxon>
        <taxon>Araneoidea</taxon>
        <taxon>Araneidae</taxon>
        <taxon>Caerostris</taxon>
    </lineage>
</organism>
<evidence type="ECO:0000256" key="1">
    <source>
        <dbReference type="SAM" id="Phobius"/>
    </source>
</evidence>
<dbReference type="Proteomes" id="UP001054837">
    <property type="component" value="Unassembled WGS sequence"/>
</dbReference>
<keyword evidence="1" id="KW-0472">Membrane</keyword>
<keyword evidence="3" id="KW-1185">Reference proteome</keyword>
<proteinExistence type="predicted"/>
<protein>
    <recommendedName>
        <fullName evidence="4">4Fe-4S ferredoxin-type domain-containing protein</fullName>
    </recommendedName>
</protein>
<sequence>MLRDRFCCDCVGVNRSDDSQNGSPKRWISRQLSGAPFPFHLYLDYSTPSPYIKRGGSASPNEPGIKSVAALQREVAINFPTCSKASPGASQLQARPPFATRERDKQNPGVQLIIRPDGVNTRGEADIRKEYFVTAQGHLCCGIVSVVIVSGLIAATIRRTAKALNFWTVIEFLFPRVGRGEGTRFMGCHLCINSCAGSCDIGAPFPFHLYLDYSTPSPYIKRGGSASPNEPGIKSVAALQREVAINFPTCSKASPGASQLQARPPFATRERDKQNPGVQLIIRPDGVNTRGEADIRKEYFVTAQGHLCCGIVSVVIVSGLIAATIRRTSKALNFWTVIEFLFPRVGRGEGTRFMGCHLCINSCAGSCDIGLVFSGEIANR</sequence>
<gene>
    <name evidence="2" type="ORF">CDAR_456901</name>
</gene>
<keyword evidence="1" id="KW-0812">Transmembrane</keyword>
<dbReference type="AlphaFoldDB" id="A0AAV4T2Z4"/>
<comment type="caution">
    <text evidence="2">The sequence shown here is derived from an EMBL/GenBank/DDBJ whole genome shotgun (WGS) entry which is preliminary data.</text>
</comment>
<accession>A0AAV4T2Z4</accession>
<evidence type="ECO:0000313" key="3">
    <source>
        <dbReference type="Proteomes" id="UP001054837"/>
    </source>
</evidence>
<keyword evidence="1" id="KW-1133">Transmembrane helix</keyword>